<organism evidence="1 2">
    <name type="scientific">Penicillium capsulatum</name>
    <dbReference type="NCBI Taxonomy" id="69766"/>
    <lineage>
        <taxon>Eukaryota</taxon>
        <taxon>Fungi</taxon>
        <taxon>Dikarya</taxon>
        <taxon>Ascomycota</taxon>
        <taxon>Pezizomycotina</taxon>
        <taxon>Eurotiomycetes</taxon>
        <taxon>Eurotiomycetidae</taxon>
        <taxon>Eurotiales</taxon>
        <taxon>Aspergillaceae</taxon>
        <taxon>Penicillium</taxon>
    </lineage>
</organism>
<reference evidence="1" key="1">
    <citation type="submission" date="2022-11" db="EMBL/GenBank/DDBJ databases">
        <authorList>
            <person name="Petersen C."/>
        </authorList>
    </citation>
    <scope>NUCLEOTIDE SEQUENCE</scope>
    <source>
        <strain evidence="1">IBT 21917</strain>
    </source>
</reference>
<evidence type="ECO:0000313" key="1">
    <source>
        <dbReference type="EMBL" id="KAJ5161514.1"/>
    </source>
</evidence>
<dbReference type="OrthoDB" id="1919336at2759"/>
<dbReference type="Proteomes" id="UP001146351">
    <property type="component" value="Unassembled WGS sequence"/>
</dbReference>
<reference evidence="1" key="2">
    <citation type="journal article" date="2023" name="IMA Fungus">
        <title>Comparative genomic study of the Penicillium genus elucidates a diverse pangenome and 15 lateral gene transfer events.</title>
        <authorList>
            <person name="Petersen C."/>
            <person name="Sorensen T."/>
            <person name="Nielsen M.R."/>
            <person name="Sondergaard T.E."/>
            <person name="Sorensen J.L."/>
            <person name="Fitzpatrick D.A."/>
            <person name="Frisvad J.C."/>
            <person name="Nielsen K.L."/>
        </authorList>
    </citation>
    <scope>NUCLEOTIDE SEQUENCE</scope>
    <source>
        <strain evidence="1">IBT 21917</strain>
    </source>
</reference>
<keyword evidence="2" id="KW-1185">Reference proteome</keyword>
<dbReference type="EMBL" id="JAPQKO010000005">
    <property type="protein sequence ID" value="KAJ5161514.1"/>
    <property type="molecule type" value="Genomic_DNA"/>
</dbReference>
<evidence type="ECO:0008006" key="3">
    <source>
        <dbReference type="Google" id="ProtNLM"/>
    </source>
</evidence>
<evidence type="ECO:0000313" key="2">
    <source>
        <dbReference type="Proteomes" id="UP001146351"/>
    </source>
</evidence>
<comment type="caution">
    <text evidence="1">The sequence shown here is derived from an EMBL/GenBank/DDBJ whole genome shotgun (WGS) entry which is preliminary data.</text>
</comment>
<accession>A0A9W9I096</accession>
<protein>
    <recommendedName>
        <fullName evidence="3">Transcription factor domain-containing protein</fullName>
    </recommendedName>
</protein>
<gene>
    <name evidence="1" type="ORF">N7492_006906</name>
</gene>
<name>A0A9W9I096_9EURO</name>
<dbReference type="Pfam" id="PF11951">
    <property type="entry name" value="Fungal_trans_2"/>
    <property type="match status" value="1"/>
</dbReference>
<dbReference type="AlphaFoldDB" id="A0A9W9I096"/>
<dbReference type="InterPro" id="IPR021858">
    <property type="entry name" value="Fun_TF"/>
</dbReference>
<sequence length="203" mass="22386">MAFDTGDAFSTVRSELASIEKQLSASGPSHCPLHEMSTGSLNDVVTPEMYRLVCLMYTRQVLNPALRIEHAAIQDLVDEFMKQLGHLPPNSPSDSILCWPLVVAGLCVTLNVYQRLIIAKLNQIYELWQSDVFSERTISSRKMAQGSYGATWLSSVFIHLATADDPPSNGGDEYKDLDTNVCNIGLAHWGPIKMDLNGVNLCV</sequence>
<proteinExistence type="predicted"/>